<keyword evidence="3" id="KW-1133">Transmembrane helix</keyword>
<evidence type="ECO:0000313" key="5">
    <source>
        <dbReference type="EMBL" id="PNH10045.1"/>
    </source>
</evidence>
<evidence type="ECO:0000256" key="1">
    <source>
        <dbReference type="ARBA" id="ARBA00022679"/>
    </source>
</evidence>
<dbReference type="OrthoDB" id="41532at2759"/>
<dbReference type="Pfam" id="PF00583">
    <property type="entry name" value="Acetyltransf_1"/>
    <property type="match status" value="1"/>
</dbReference>
<proteinExistence type="predicted"/>
<protein>
    <submittedName>
        <fullName evidence="5">N-acetyltransferase 14</fullName>
    </submittedName>
</protein>
<feature type="compositionally biased region" description="Low complexity" evidence="2">
    <location>
        <begin position="242"/>
        <end position="259"/>
    </location>
</feature>
<feature type="compositionally biased region" description="Low complexity" evidence="2">
    <location>
        <begin position="166"/>
        <end position="194"/>
    </location>
</feature>
<feature type="region of interest" description="Disordered" evidence="2">
    <location>
        <begin position="229"/>
        <end position="290"/>
    </location>
</feature>
<dbReference type="GO" id="GO:0008080">
    <property type="term" value="F:N-acetyltransferase activity"/>
    <property type="evidence" value="ECO:0007669"/>
    <property type="project" value="InterPro"/>
</dbReference>
<dbReference type="SUPFAM" id="SSF55729">
    <property type="entry name" value="Acyl-CoA N-acyltransferases (Nat)"/>
    <property type="match status" value="1"/>
</dbReference>
<dbReference type="InterPro" id="IPR016181">
    <property type="entry name" value="Acyl_CoA_acyltransferase"/>
</dbReference>
<dbReference type="CDD" id="cd04301">
    <property type="entry name" value="NAT_SF"/>
    <property type="match status" value="1"/>
</dbReference>
<evidence type="ECO:0000256" key="3">
    <source>
        <dbReference type="SAM" id="Phobius"/>
    </source>
</evidence>
<organism evidence="5 6">
    <name type="scientific">Tetrabaena socialis</name>
    <dbReference type="NCBI Taxonomy" id="47790"/>
    <lineage>
        <taxon>Eukaryota</taxon>
        <taxon>Viridiplantae</taxon>
        <taxon>Chlorophyta</taxon>
        <taxon>core chlorophytes</taxon>
        <taxon>Chlorophyceae</taxon>
        <taxon>CS clade</taxon>
        <taxon>Chlamydomonadales</taxon>
        <taxon>Tetrabaenaceae</taxon>
        <taxon>Tetrabaena</taxon>
    </lineage>
</organism>
<dbReference type="PANTHER" id="PTHR13947">
    <property type="entry name" value="GNAT FAMILY N-ACETYLTRANSFERASE"/>
    <property type="match status" value="1"/>
</dbReference>
<keyword evidence="3" id="KW-0472">Membrane</keyword>
<feature type="compositionally biased region" description="Pro residues" evidence="2">
    <location>
        <begin position="154"/>
        <end position="165"/>
    </location>
</feature>
<keyword evidence="6" id="KW-1185">Reference proteome</keyword>
<dbReference type="PANTHER" id="PTHR13947:SF37">
    <property type="entry name" value="LD18367P"/>
    <property type="match status" value="1"/>
</dbReference>
<feature type="compositionally biased region" description="Pro residues" evidence="2">
    <location>
        <begin position="273"/>
        <end position="288"/>
    </location>
</feature>
<sequence length="417" mass="41984">MGLLPASVEEVVSGSRGLQAALVAVPSFCTAALLASSRGRGWSAAAGAAVAAVASAAILPLAIILHNRRLFQAYVKQSLSEDLSSIETFYGAAGAGRGSMFLVAELVEPGIKPSPSQPLLFRSASLAAFGNGEVQMQPLPVPATAAPAAAAPSEPVPPLAPPPQAQQPVSAPAAAPAQAVGSPQPPLASAAAMDPADEEDAEMRATVAGLVSRAVARIETAALEAAMAAGDPATSSPDDLGDPGPCDLGAAELSASAAPAPSPPVAGNTAPSAPDPPRPPAPDPPPAAPTAAIPVAATAAAQPVAAAPSPAPSAIAKPASIIVGHVALERKSWQVAELRRMSVAPGYRGLGIGRKLLEVLVQQARDNSFRELILHTSSLQVPARKLYESAGWEVTKVSSAHGITFYSYRLDLTAKKR</sequence>
<keyword evidence="1 5" id="KW-0808">Transferase</keyword>
<keyword evidence="3" id="KW-0812">Transmembrane</keyword>
<gene>
    <name evidence="5" type="ORF">TSOC_003285</name>
</gene>
<feature type="domain" description="N-acetyltransferase" evidence="4">
    <location>
        <begin position="271"/>
        <end position="413"/>
    </location>
</feature>
<dbReference type="PROSITE" id="PS51186">
    <property type="entry name" value="GNAT"/>
    <property type="match status" value="1"/>
</dbReference>
<dbReference type="InterPro" id="IPR050769">
    <property type="entry name" value="NAT_camello-type"/>
</dbReference>
<name>A0A2J8AC01_9CHLO</name>
<dbReference type="AlphaFoldDB" id="A0A2J8AC01"/>
<feature type="region of interest" description="Disordered" evidence="2">
    <location>
        <begin position="145"/>
        <end position="201"/>
    </location>
</feature>
<accession>A0A2J8AC01</accession>
<evidence type="ECO:0000256" key="2">
    <source>
        <dbReference type="SAM" id="MobiDB-lite"/>
    </source>
</evidence>
<reference evidence="5 6" key="1">
    <citation type="journal article" date="2017" name="Mol. Biol. Evol.">
        <title>The 4-celled Tetrabaena socialis nuclear genome reveals the essential components for genetic control of cell number at the origin of multicellularity in the volvocine lineage.</title>
        <authorList>
            <person name="Featherston J."/>
            <person name="Arakaki Y."/>
            <person name="Hanschen E.R."/>
            <person name="Ferris P.J."/>
            <person name="Michod R.E."/>
            <person name="Olson B.J.S.C."/>
            <person name="Nozaki H."/>
            <person name="Durand P.M."/>
        </authorList>
    </citation>
    <scope>NUCLEOTIDE SEQUENCE [LARGE SCALE GENOMIC DNA]</scope>
    <source>
        <strain evidence="5 6">NIES-571</strain>
    </source>
</reference>
<evidence type="ECO:0000313" key="6">
    <source>
        <dbReference type="Proteomes" id="UP000236333"/>
    </source>
</evidence>
<feature type="transmembrane region" description="Helical" evidence="3">
    <location>
        <begin position="42"/>
        <end position="65"/>
    </location>
</feature>
<comment type="caution">
    <text evidence="5">The sequence shown here is derived from an EMBL/GenBank/DDBJ whole genome shotgun (WGS) entry which is preliminary data.</text>
</comment>
<dbReference type="Gene3D" id="3.40.630.30">
    <property type="match status" value="1"/>
</dbReference>
<dbReference type="Proteomes" id="UP000236333">
    <property type="component" value="Unassembled WGS sequence"/>
</dbReference>
<feature type="transmembrane region" description="Helical" evidence="3">
    <location>
        <begin position="17"/>
        <end position="35"/>
    </location>
</feature>
<dbReference type="InterPro" id="IPR000182">
    <property type="entry name" value="GNAT_dom"/>
</dbReference>
<dbReference type="EMBL" id="PGGS01000069">
    <property type="protein sequence ID" value="PNH10045.1"/>
    <property type="molecule type" value="Genomic_DNA"/>
</dbReference>
<dbReference type="PRINTS" id="PR01217">
    <property type="entry name" value="PRICHEXTENSN"/>
</dbReference>
<evidence type="ECO:0000259" key="4">
    <source>
        <dbReference type="PROSITE" id="PS51186"/>
    </source>
</evidence>